<protein>
    <recommendedName>
        <fullName evidence="1">Protein kinase domain-containing protein</fullName>
    </recommendedName>
</protein>
<dbReference type="GO" id="GO:0005524">
    <property type="term" value="F:ATP binding"/>
    <property type="evidence" value="ECO:0007669"/>
    <property type="project" value="InterPro"/>
</dbReference>
<dbReference type="SMART" id="SM00220">
    <property type="entry name" value="S_TKc"/>
    <property type="match status" value="1"/>
</dbReference>
<keyword evidence="3" id="KW-1185">Reference proteome</keyword>
<feature type="domain" description="Protein kinase" evidence="1">
    <location>
        <begin position="90"/>
        <end position="318"/>
    </location>
</feature>
<dbReference type="EMBL" id="CAJJDM010000166">
    <property type="protein sequence ID" value="CAD8114704.1"/>
    <property type="molecule type" value="Genomic_DNA"/>
</dbReference>
<dbReference type="PROSITE" id="PS50011">
    <property type="entry name" value="PROTEIN_KINASE_DOM"/>
    <property type="match status" value="1"/>
</dbReference>
<evidence type="ECO:0000313" key="2">
    <source>
        <dbReference type="EMBL" id="CAD8114704.1"/>
    </source>
</evidence>
<comment type="caution">
    <text evidence="2">The sequence shown here is derived from an EMBL/GenBank/DDBJ whole genome shotgun (WGS) entry which is preliminary data.</text>
</comment>
<dbReference type="AlphaFoldDB" id="A0A8S1QHK9"/>
<dbReference type="PANTHER" id="PTHR44167">
    <property type="entry name" value="OVARIAN-SPECIFIC SERINE/THREONINE-PROTEIN KINASE LOK-RELATED"/>
    <property type="match status" value="1"/>
</dbReference>
<dbReference type="OMA" id="NIVHGQI"/>
<evidence type="ECO:0000313" key="3">
    <source>
        <dbReference type="Proteomes" id="UP000688137"/>
    </source>
</evidence>
<organism evidence="2 3">
    <name type="scientific">Paramecium primaurelia</name>
    <dbReference type="NCBI Taxonomy" id="5886"/>
    <lineage>
        <taxon>Eukaryota</taxon>
        <taxon>Sar</taxon>
        <taxon>Alveolata</taxon>
        <taxon>Ciliophora</taxon>
        <taxon>Intramacronucleata</taxon>
        <taxon>Oligohymenophorea</taxon>
        <taxon>Peniculida</taxon>
        <taxon>Parameciidae</taxon>
        <taxon>Paramecium</taxon>
    </lineage>
</organism>
<accession>A0A8S1QHK9</accession>
<dbReference type="Proteomes" id="UP000688137">
    <property type="component" value="Unassembled WGS sequence"/>
</dbReference>
<dbReference type="GO" id="GO:0005737">
    <property type="term" value="C:cytoplasm"/>
    <property type="evidence" value="ECO:0007669"/>
    <property type="project" value="TreeGrafter"/>
</dbReference>
<dbReference type="PANTHER" id="PTHR44167:SF18">
    <property type="entry name" value="PROTEIN KINASE DOMAIN-CONTAINING PROTEIN"/>
    <property type="match status" value="1"/>
</dbReference>
<dbReference type="GO" id="GO:0044773">
    <property type="term" value="P:mitotic DNA damage checkpoint signaling"/>
    <property type="evidence" value="ECO:0007669"/>
    <property type="project" value="TreeGrafter"/>
</dbReference>
<dbReference type="Pfam" id="PF00069">
    <property type="entry name" value="Pkinase"/>
    <property type="match status" value="1"/>
</dbReference>
<dbReference type="InterPro" id="IPR000719">
    <property type="entry name" value="Prot_kinase_dom"/>
</dbReference>
<sequence length="318" mass="37827">MQKSLEFDCLFNSKPAHLNCNEQSIFIKIQNEELKFHISLNLHLQWYYRNKVLEQCQIENYTLQSSSKCLSQLKDYLNSQVMYLGASEIYEELETMSKSDLKTHVIVKSVITGEKYFCKAYKKQKEYQFLQEVRILNKLKNYKNVVDIIEVYESSNYFYIILEYLDRKLEQDYTHEENQIVIKEILIILETLQQNNIVHGQIRPQNLMQSNNHQIKLIGFSKAKIEEKPDTTDMYGLHKVMLYLYNFDDQSINIDQGIYPLIPGHGTNFLKGLVNNTQYRINIKQALSHPYLKCDETDHQIVQEQMFLKFKHNFSNFQ</sequence>
<gene>
    <name evidence="2" type="ORF">PPRIM_AZ9-3.1.T1610031</name>
</gene>
<evidence type="ECO:0000259" key="1">
    <source>
        <dbReference type="PROSITE" id="PS50011"/>
    </source>
</evidence>
<reference evidence="2" key="1">
    <citation type="submission" date="2021-01" db="EMBL/GenBank/DDBJ databases">
        <authorList>
            <consortium name="Genoscope - CEA"/>
            <person name="William W."/>
        </authorList>
    </citation>
    <scope>NUCLEOTIDE SEQUENCE</scope>
</reference>
<dbReference type="GO" id="GO:0005634">
    <property type="term" value="C:nucleus"/>
    <property type="evidence" value="ECO:0007669"/>
    <property type="project" value="TreeGrafter"/>
</dbReference>
<dbReference type="GO" id="GO:0004674">
    <property type="term" value="F:protein serine/threonine kinase activity"/>
    <property type="evidence" value="ECO:0007669"/>
    <property type="project" value="TreeGrafter"/>
</dbReference>
<name>A0A8S1QHK9_PARPR</name>
<proteinExistence type="predicted"/>